<dbReference type="SMART" id="SM00530">
    <property type="entry name" value="HTH_XRE"/>
    <property type="match status" value="1"/>
</dbReference>
<organism evidence="2 3">
    <name type="scientific">Avibacterium paragallinarum</name>
    <name type="common">Haemophilus gallinarum</name>
    <dbReference type="NCBI Taxonomy" id="728"/>
    <lineage>
        <taxon>Bacteria</taxon>
        <taxon>Pseudomonadati</taxon>
        <taxon>Pseudomonadota</taxon>
        <taxon>Gammaproteobacteria</taxon>
        <taxon>Pasteurellales</taxon>
        <taxon>Pasteurellaceae</taxon>
        <taxon>Avibacterium</taxon>
    </lineage>
</organism>
<reference evidence="2 3" key="1">
    <citation type="submission" date="2018-11" db="EMBL/GenBank/DDBJ databases">
        <title>Sequencing Av. paragallinarum serogroups.</title>
        <authorList>
            <person name="Hellmuth J.E."/>
            <person name="Boucher C.E."/>
            <person name="Cason E.D."/>
        </authorList>
    </citation>
    <scope>NUCLEOTIDE SEQUENCE [LARGE SCALE GENOMIC DNA]</scope>
    <source>
        <strain evidence="2 3">SA-3</strain>
    </source>
</reference>
<dbReference type="GO" id="GO:0003677">
    <property type="term" value="F:DNA binding"/>
    <property type="evidence" value="ECO:0007669"/>
    <property type="project" value="InterPro"/>
</dbReference>
<dbReference type="EMBL" id="RQXS01000080">
    <property type="protein sequence ID" value="RZN55757.1"/>
    <property type="molecule type" value="Genomic_DNA"/>
</dbReference>
<protein>
    <submittedName>
        <fullName evidence="2">XRE family transcriptional regulator</fullName>
    </submittedName>
</protein>
<dbReference type="InterPro" id="IPR001387">
    <property type="entry name" value="Cro/C1-type_HTH"/>
</dbReference>
<evidence type="ECO:0000313" key="2">
    <source>
        <dbReference type="EMBL" id="RZN55757.1"/>
    </source>
</evidence>
<dbReference type="InterPro" id="IPR010982">
    <property type="entry name" value="Lambda_DNA-bd_dom_sf"/>
</dbReference>
<dbReference type="CDD" id="cd00093">
    <property type="entry name" value="HTH_XRE"/>
    <property type="match status" value="1"/>
</dbReference>
<evidence type="ECO:0000259" key="1">
    <source>
        <dbReference type="PROSITE" id="PS50943"/>
    </source>
</evidence>
<dbReference type="SUPFAM" id="SSF47413">
    <property type="entry name" value="lambda repressor-like DNA-binding domains"/>
    <property type="match status" value="1"/>
</dbReference>
<name>A0A8B3TA39_AVIPA</name>
<comment type="caution">
    <text evidence="2">The sequence shown here is derived from an EMBL/GenBank/DDBJ whole genome shotgun (WGS) entry which is preliminary data.</text>
</comment>
<gene>
    <name evidence="2" type="ORF">EIG79_10995</name>
</gene>
<dbReference type="PROSITE" id="PS50943">
    <property type="entry name" value="HTH_CROC1"/>
    <property type="match status" value="1"/>
</dbReference>
<feature type="domain" description="HTH cro/C1-type" evidence="1">
    <location>
        <begin position="4"/>
        <end position="63"/>
    </location>
</feature>
<dbReference type="Proteomes" id="UP000294229">
    <property type="component" value="Unassembled WGS sequence"/>
</dbReference>
<sequence>MNNISKFRNQIGLTQAQLAEHLGWSQPRIANYETGVRKPSLFVAREIVAGLNRLGCKVSLDDVFPLRK</sequence>
<dbReference type="Gene3D" id="1.10.260.40">
    <property type="entry name" value="lambda repressor-like DNA-binding domains"/>
    <property type="match status" value="1"/>
</dbReference>
<dbReference type="Pfam" id="PF01381">
    <property type="entry name" value="HTH_3"/>
    <property type="match status" value="1"/>
</dbReference>
<evidence type="ECO:0000313" key="3">
    <source>
        <dbReference type="Proteomes" id="UP000294229"/>
    </source>
</evidence>
<proteinExistence type="predicted"/>
<dbReference type="AlphaFoldDB" id="A0A8B3TA39"/>
<dbReference type="RefSeq" id="WP_130239019.1">
    <property type="nucleotide sequence ID" value="NZ_RQXS01000080.1"/>
</dbReference>
<accession>A0A8B3TA39</accession>